<dbReference type="OMA" id="EYTCYVS"/>
<dbReference type="PROSITE" id="PS50835">
    <property type="entry name" value="IG_LIKE"/>
    <property type="match status" value="1"/>
</dbReference>
<feature type="domain" description="B30.2/SPRY" evidence="9">
    <location>
        <begin position="240"/>
        <end position="422"/>
    </location>
</feature>
<dbReference type="InterPro" id="IPR036179">
    <property type="entry name" value="Ig-like_dom_sf"/>
</dbReference>
<dbReference type="GeneTree" id="ENSGT01120000271914"/>
<keyword evidence="3 8" id="KW-0812">Transmembrane</keyword>
<dbReference type="SMART" id="SM00409">
    <property type="entry name" value="IG"/>
    <property type="match status" value="1"/>
</dbReference>
<evidence type="ECO:0000256" key="2">
    <source>
        <dbReference type="ARBA" id="ARBA00007591"/>
    </source>
</evidence>
<comment type="similarity">
    <text evidence="2">Belongs to the immunoglobulin superfamily. BTN/MOG family.</text>
</comment>
<dbReference type="InterPro" id="IPR003879">
    <property type="entry name" value="Butyrophylin_SPRY"/>
</dbReference>
<evidence type="ECO:0000256" key="3">
    <source>
        <dbReference type="ARBA" id="ARBA00022692"/>
    </source>
</evidence>
<dbReference type="SUPFAM" id="SSF48726">
    <property type="entry name" value="Immunoglobulin"/>
    <property type="match status" value="2"/>
</dbReference>
<dbReference type="InterPro" id="IPR013320">
    <property type="entry name" value="ConA-like_dom_sf"/>
</dbReference>
<dbReference type="InterPro" id="IPR013106">
    <property type="entry name" value="Ig_V-set"/>
</dbReference>
<organism evidence="11 12">
    <name type="scientific">Tetraodon nigroviridis</name>
    <name type="common">Spotted green pufferfish</name>
    <name type="synonym">Chelonodon nigroviridis</name>
    <dbReference type="NCBI Taxonomy" id="99883"/>
    <lineage>
        <taxon>Eukaryota</taxon>
        <taxon>Metazoa</taxon>
        <taxon>Chordata</taxon>
        <taxon>Craniata</taxon>
        <taxon>Vertebrata</taxon>
        <taxon>Euteleostomi</taxon>
        <taxon>Actinopterygii</taxon>
        <taxon>Neopterygii</taxon>
        <taxon>Teleostei</taxon>
        <taxon>Neoteleostei</taxon>
        <taxon>Acanthomorphata</taxon>
        <taxon>Eupercaria</taxon>
        <taxon>Tetraodontiformes</taxon>
        <taxon>Tetradontoidea</taxon>
        <taxon>Tetraodontidae</taxon>
        <taxon>Tetraodon</taxon>
    </lineage>
</organism>
<dbReference type="GO" id="GO:0009897">
    <property type="term" value="C:external side of plasma membrane"/>
    <property type="evidence" value="ECO:0007669"/>
    <property type="project" value="TreeGrafter"/>
</dbReference>
<dbReference type="InterPro" id="IPR053896">
    <property type="entry name" value="BTN3A2-like_Ig-C"/>
</dbReference>
<protein>
    <recommendedName>
        <fullName evidence="13">Butyrophilin subfamily 1 member A1</fullName>
    </recommendedName>
</protein>
<dbReference type="InterPro" id="IPR007110">
    <property type="entry name" value="Ig-like_dom"/>
</dbReference>
<dbReference type="Pfam" id="PF00622">
    <property type="entry name" value="SPRY"/>
    <property type="match status" value="1"/>
</dbReference>
<evidence type="ECO:0000259" key="10">
    <source>
        <dbReference type="PROSITE" id="PS50835"/>
    </source>
</evidence>
<dbReference type="InterPro" id="IPR013783">
    <property type="entry name" value="Ig-like_fold"/>
</dbReference>
<evidence type="ECO:0000256" key="7">
    <source>
        <dbReference type="ARBA" id="ARBA00023319"/>
    </source>
</evidence>
<dbReference type="InterPro" id="IPR003599">
    <property type="entry name" value="Ig_sub"/>
</dbReference>
<feature type="transmembrane region" description="Helical" evidence="8">
    <location>
        <begin position="195"/>
        <end position="218"/>
    </location>
</feature>
<evidence type="ECO:0000256" key="8">
    <source>
        <dbReference type="SAM" id="Phobius"/>
    </source>
</evidence>
<dbReference type="InterPro" id="IPR050504">
    <property type="entry name" value="IgSF_BTN/MOG"/>
</dbReference>
<evidence type="ECO:0000313" key="12">
    <source>
        <dbReference type="Proteomes" id="UP000007303"/>
    </source>
</evidence>
<dbReference type="Proteomes" id="UP000007303">
    <property type="component" value="Unassembled WGS sequence"/>
</dbReference>
<dbReference type="STRING" id="99883.ENSTNIP00000003292"/>
<dbReference type="GO" id="GO:0050852">
    <property type="term" value="P:T cell receptor signaling pathway"/>
    <property type="evidence" value="ECO:0007669"/>
    <property type="project" value="TreeGrafter"/>
</dbReference>
<keyword evidence="7" id="KW-0393">Immunoglobulin domain</keyword>
<dbReference type="InParanoid" id="H3C4X3"/>
<dbReference type="InterPro" id="IPR001870">
    <property type="entry name" value="B30.2/SPRY"/>
</dbReference>
<evidence type="ECO:0000313" key="11">
    <source>
        <dbReference type="Ensembl" id="ENSTNIP00000003292.1"/>
    </source>
</evidence>
<dbReference type="InterPro" id="IPR003877">
    <property type="entry name" value="SPRY_dom"/>
</dbReference>
<dbReference type="InterPro" id="IPR043136">
    <property type="entry name" value="B30.2/SPRY_sf"/>
</dbReference>
<evidence type="ECO:0000256" key="5">
    <source>
        <dbReference type="ARBA" id="ARBA00022989"/>
    </source>
</evidence>
<name>H3C4X3_TETNG</name>
<dbReference type="PROSITE" id="PS50188">
    <property type="entry name" value="B302_SPRY"/>
    <property type="match status" value="1"/>
</dbReference>
<dbReference type="PANTHER" id="PTHR24100">
    <property type="entry name" value="BUTYROPHILIN"/>
    <property type="match status" value="1"/>
</dbReference>
<evidence type="ECO:0000256" key="1">
    <source>
        <dbReference type="ARBA" id="ARBA00004479"/>
    </source>
</evidence>
<dbReference type="GO" id="GO:0001817">
    <property type="term" value="P:regulation of cytokine production"/>
    <property type="evidence" value="ECO:0007669"/>
    <property type="project" value="TreeGrafter"/>
</dbReference>
<evidence type="ECO:0000256" key="4">
    <source>
        <dbReference type="ARBA" id="ARBA00022729"/>
    </source>
</evidence>
<dbReference type="PRINTS" id="PR01407">
    <property type="entry name" value="BUTYPHLNCDUF"/>
</dbReference>
<reference evidence="12" key="1">
    <citation type="journal article" date="2004" name="Nature">
        <title>Genome duplication in the teleost fish Tetraodon nigroviridis reveals the early vertebrate proto-karyotype.</title>
        <authorList>
            <person name="Jaillon O."/>
            <person name="Aury J.-M."/>
            <person name="Brunet F."/>
            <person name="Petit J.-L."/>
            <person name="Stange-Thomann N."/>
            <person name="Mauceli E."/>
            <person name="Bouneau L."/>
            <person name="Fischer C."/>
            <person name="Ozouf-Costaz C."/>
            <person name="Bernot A."/>
            <person name="Nicaud S."/>
            <person name="Jaffe D."/>
            <person name="Fisher S."/>
            <person name="Lutfalla G."/>
            <person name="Dossat C."/>
            <person name="Segurens B."/>
            <person name="Dasilva C."/>
            <person name="Salanoubat M."/>
            <person name="Levy M."/>
            <person name="Boudet N."/>
            <person name="Castellano S."/>
            <person name="Anthouard V."/>
            <person name="Jubin C."/>
            <person name="Castelli V."/>
            <person name="Katinka M."/>
            <person name="Vacherie B."/>
            <person name="Biemont C."/>
            <person name="Skalli Z."/>
            <person name="Cattolico L."/>
            <person name="Poulain J."/>
            <person name="De Berardinis V."/>
            <person name="Cruaud C."/>
            <person name="Duprat S."/>
            <person name="Brottier P."/>
            <person name="Coutanceau J.-P."/>
            <person name="Gouzy J."/>
            <person name="Parra G."/>
            <person name="Lardier G."/>
            <person name="Chapple C."/>
            <person name="McKernan K.J."/>
            <person name="McEwan P."/>
            <person name="Bosak S."/>
            <person name="Kellis M."/>
            <person name="Volff J.-N."/>
            <person name="Guigo R."/>
            <person name="Zody M.C."/>
            <person name="Mesirov J."/>
            <person name="Lindblad-Toh K."/>
            <person name="Birren B."/>
            <person name="Nusbaum C."/>
            <person name="Kahn D."/>
            <person name="Robinson-Rechavi M."/>
            <person name="Laudet V."/>
            <person name="Schachter V."/>
            <person name="Quetier F."/>
            <person name="Saurin W."/>
            <person name="Scarpelli C."/>
            <person name="Wincker P."/>
            <person name="Lander E.S."/>
            <person name="Weissenbach J."/>
            <person name="Roest Crollius H."/>
        </authorList>
    </citation>
    <scope>NUCLEOTIDE SEQUENCE [LARGE SCALE GENOMIC DNA]</scope>
</reference>
<proteinExistence type="inferred from homology"/>
<reference evidence="11" key="3">
    <citation type="submission" date="2025-09" db="UniProtKB">
        <authorList>
            <consortium name="Ensembl"/>
        </authorList>
    </citation>
    <scope>IDENTIFICATION</scope>
</reference>
<dbReference type="Pfam" id="PF22705">
    <property type="entry name" value="C2-set_3"/>
    <property type="match status" value="1"/>
</dbReference>
<keyword evidence="4" id="KW-0732">Signal</keyword>
<dbReference type="Pfam" id="PF07686">
    <property type="entry name" value="V-set"/>
    <property type="match status" value="1"/>
</dbReference>
<dbReference type="Ensembl" id="ENSTNIT00000002228.1">
    <property type="protein sequence ID" value="ENSTNIP00000003292.1"/>
    <property type="gene ID" value="ENSTNIG00000000641.1"/>
</dbReference>
<evidence type="ECO:0000256" key="6">
    <source>
        <dbReference type="ARBA" id="ARBA00023136"/>
    </source>
</evidence>
<evidence type="ECO:0008006" key="13">
    <source>
        <dbReference type="Google" id="ProtNLM"/>
    </source>
</evidence>
<reference evidence="11" key="2">
    <citation type="submission" date="2025-08" db="UniProtKB">
        <authorList>
            <consortium name="Ensembl"/>
        </authorList>
    </citation>
    <scope>IDENTIFICATION</scope>
</reference>
<sequence>GDTVTLPCWLSPEQSAEALDVQWHYDNKVDLLRYKDRIVSTPASHTGRVSFASRDAASGGLRVGDVSLELVNVTLRDSGEYTCYVSSNQNYDSAGVALAVTETGGPLRLSALWTDGDVVNVSCGSEGWHPEPYLSWSDPNGALTPGGVRYDRQSTGLSSVRSWLLVRSPSEIVCAVGLRGEEEKKAKLHLNPAPAAAGLAALAALLAVAVAALGIAFCKTRGRNIRLKREIPDTEEGRNIQLKREIPDTEEVFISLLSTVSISIPKSREPFLLMKDTPQGCVVRDRANSVPQGTKVSCLTAIAGTPGFSSGEHRWEVSVGNDAIGPKMSWWLGVTSVRDIPENELSPTASKGYWFLASSPENPDFFQLSTEPAAWIPVTSRPQTVGMYLNYERGEVTFYDVQNSSVIGRLQADFEGEAFPFF</sequence>
<accession>H3C4X3</accession>
<keyword evidence="12" id="KW-1185">Reference proteome</keyword>
<dbReference type="Gene3D" id="2.60.40.10">
    <property type="entry name" value="Immunoglobulins"/>
    <property type="match status" value="2"/>
</dbReference>
<dbReference type="AlphaFoldDB" id="H3C4X3"/>
<feature type="domain" description="Ig-like" evidence="10">
    <location>
        <begin position="1"/>
        <end position="101"/>
    </location>
</feature>
<keyword evidence="5 8" id="KW-1133">Transmembrane helix</keyword>
<dbReference type="PANTHER" id="PTHR24100:SF149">
    <property type="entry name" value="BG-LIKE ANTIGEN 1-RELATED"/>
    <property type="match status" value="1"/>
</dbReference>
<comment type="subcellular location">
    <subcellularLocation>
        <location evidence="1">Membrane</location>
        <topology evidence="1">Single-pass type I membrane protein</topology>
    </subcellularLocation>
</comment>
<dbReference type="HOGENOM" id="CLU_013137_22_2_1"/>
<dbReference type="GO" id="GO:0005102">
    <property type="term" value="F:signaling receptor binding"/>
    <property type="evidence" value="ECO:0007669"/>
    <property type="project" value="TreeGrafter"/>
</dbReference>
<keyword evidence="6 8" id="KW-0472">Membrane</keyword>
<dbReference type="Gene3D" id="2.60.120.920">
    <property type="match status" value="1"/>
</dbReference>
<evidence type="ECO:0000259" key="9">
    <source>
        <dbReference type="PROSITE" id="PS50188"/>
    </source>
</evidence>
<dbReference type="SUPFAM" id="SSF49899">
    <property type="entry name" value="Concanavalin A-like lectins/glucanases"/>
    <property type="match status" value="1"/>
</dbReference>